<dbReference type="Proteomes" id="UP000238949">
    <property type="component" value="Unassembled WGS sequence"/>
</dbReference>
<comment type="similarity">
    <text evidence="13">Belongs to the LpxK family.</text>
</comment>
<evidence type="ECO:0000256" key="6">
    <source>
        <dbReference type="ARBA" id="ARBA00022556"/>
    </source>
</evidence>
<proteinExistence type="inferred from homology"/>
<evidence type="ECO:0000256" key="5">
    <source>
        <dbReference type="ARBA" id="ARBA00022516"/>
    </source>
</evidence>
<dbReference type="NCBIfam" id="TIGR00682">
    <property type="entry name" value="lpxK"/>
    <property type="match status" value="1"/>
</dbReference>
<dbReference type="UniPathway" id="UPA00359">
    <property type="reaction ID" value="UER00482"/>
</dbReference>
<evidence type="ECO:0000256" key="11">
    <source>
        <dbReference type="ARBA" id="ARBA00023098"/>
    </source>
</evidence>
<protein>
    <recommendedName>
        <fullName evidence="4 13">Tetraacyldisaccharide 4'-kinase</fullName>
        <ecNumber evidence="3 13">2.7.1.130</ecNumber>
    </recommendedName>
    <alternativeName>
        <fullName evidence="12 13">Lipid A 4'-kinase</fullName>
    </alternativeName>
</protein>
<evidence type="ECO:0000256" key="1">
    <source>
        <dbReference type="ARBA" id="ARBA00002274"/>
    </source>
</evidence>
<keyword evidence="10 13" id="KW-0067">ATP-binding</keyword>
<dbReference type="GO" id="GO:0009245">
    <property type="term" value="P:lipid A biosynthetic process"/>
    <property type="evidence" value="ECO:0007669"/>
    <property type="project" value="UniProtKB-UniRule"/>
</dbReference>
<dbReference type="SUPFAM" id="SSF52540">
    <property type="entry name" value="P-loop containing nucleoside triphosphate hydrolases"/>
    <property type="match status" value="1"/>
</dbReference>
<dbReference type="GO" id="GO:0005886">
    <property type="term" value="C:plasma membrane"/>
    <property type="evidence" value="ECO:0007669"/>
    <property type="project" value="TreeGrafter"/>
</dbReference>
<dbReference type="GO" id="GO:0009244">
    <property type="term" value="P:lipopolysaccharide core region biosynthetic process"/>
    <property type="evidence" value="ECO:0007669"/>
    <property type="project" value="TreeGrafter"/>
</dbReference>
<keyword evidence="9 13" id="KW-0418">Kinase</keyword>
<keyword evidence="6 13" id="KW-0441">Lipid A biosynthesis</keyword>
<comment type="catalytic activity">
    <reaction evidence="13">
        <text>a lipid A disaccharide + ATP = a lipid IVA + ADP + H(+)</text>
        <dbReference type="Rhea" id="RHEA:67840"/>
        <dbReference type="ChEBI" id="CHEBI:15378"/>
        <dbReference type="ChEBI" id="CHEBI:30616"/>
        <dbReference type="ChEBI" id="CHEBI:176343"/>
        <dbReference type="ChEBI" id="CHEBI:176425"/>
        <dbReference type="ChEBI" id="CHEBI:456216"/>
        <dbReference type="EC" id="2.7.1.130"/>
    </reaction>
</comment>
<comment type="caution">
    <text evidence="14">The sequence shown here is derived from an EMBL/GenBank/DDBJ whole genome shotgun (WGS) entry which is preliminary data.</text>
</comment>
<evidence type="ECO:0000256" key="2">
    <source>
        <dbReference type="ARBA" id="ARBA00004870"/>
    </source>
</evidence>
<dbReference type="InterPro" id="IPR027417">
    <property type="entry name" value="P-loop_NTPase"/>
</dbReference>
<gene>
    <name evidence="13" type="primary">lpxK</name>
    <name evidence="14" type="ORF">C6Y40_23645</name>
</gene>
<evidence type="ECO:0000256" key="7">
    <source>
        <dbReference type="ARBA" id="ARBA00022679"/>
    </source>
</evidence>
<keyword evidence="11 13" id="KW-0443">Lipid metabolism</keyword>
<dbReference type="OrthoDB" id="9766423at2"/>
<evidence type="ECO:0000256" key="4">
    <source>
        <dbReference type="ARBA" id="ARBA00016436"/>
    </source>
</evidence>
<dbReference type="InterPro" id="IPR003758">
    <property type="entry name" value="LpxK"/>
</dbReference>
<dbReference type="AlphaFoldDB" id="A0A2S9V3V8"/>
<dbReference type="PANTHER" id="PTHR42724">
    <property type="entry name" value="TETRAACYLDISACCHARIDE 4'-KINASE"/>
    <property type="match status" value="1"/>
</dbReference>
<keyword evidence="15" id="KW-1185">Reference proteome</keyword>
<evidence type="ECO:0000313" key="14">
    <source>
        <dbReference type="EMBL" id="PRO71146.1"/>
    </source>
</evidence>
<evidence type="ECO:0000256" key="13">
    <source>
        <dbReference type="HAMAP-Rule" id="MF_00409"/>
    </source>
</evidence>
<dbReference type="EMBL" id="PVNP01000214">
    <property type="protein sequence ID" value="PRO71146.1"/>
    <property type="molecule type" value="Genomic_DNA"/>
</dbReference>
<accession>A0A2S9V3V8</accession>
<dbReference type="GO" id="GO:0009029">
    <property type="term" value="F:lipid-A 4'-kinase activity"/>
    <property type="evidence" value="ECO:0007669"/>
    <property type="project" value="UniProtKB-UniRule"/>
</dbReference>
<evidence type="ECO:0000256" key="3">
    <source>
        <dbReference type="ARBA" id="ARBA00012071"/>
    </source>
</evidence>
<evidence type="ECO:0000256" key="12">
    <source>
        <dbReference type="ARBA" id="ARBA00029757"/>
    </source>
</evidence>
<reference evidence="15" key="1">
    <citation type="journal article" date="2020" name="Int. J. Syst. Evol. Microbiol.">
        <title>Alteromonas alba sp. nov., a marine bacterium isolated from the seawater of the West Pacific Ocean.</title>
        <authorList>
            <person name="Sun C."/>
            <person name="Wu Y.-H."/>
            <person name="Xamxidin M."/>
            <person name="Cheng H."/>
            <person name="Xu X.-W."/>
        </authorList>
    </citation>
    <scope>NUCLEOTIDE SEQUENCE [LARGE SCALE GENOMIC DNA]</scope>
    <source>
        <strain evidence="15">190</strain>
    </source>
</reference>
<dbReference type="Pfam" id="PF02606">
    <property type="entry name" value="LpxK"/>
    <property type="match status" value="1"/>
</dbReference>
<dbReference type="RefSeq" id="WP_105936845.1">
    <property type="nucleotide sequence ID" value="NZ_PVNP01000214.1"/>
</dbReference>
<dbReference type="EC" id="2.7.1.130" evidence="3 13"/>
<evidence type="ECO:0000256" key="8">
    <source>
        <dbReference type="ARBA" id="ARBA00022741"/>
    </source>
</evidence>
<dbReference type="PANTHER" id="PTHR42724:SF1">
    <property type="entry name" value="TETRAACYLDISACCHARIDE 4'-KINASE, MITOCHONDRIAL-RELATED"/>
    <property type="match status" value="1"/>
</dbReference>
<keyword evidence="5 13" id="KW-0444">Lipid biosynthesis</keyword>
<evidence type="ECO:0000256" key="10">
    <source>
        <dbReference type="ARBA" id="ARBA00022840"/>
    </source>
</evidence>
<dbReference type="HAMAP" id="MF_00409">
    <property type="entry name" value="LpxK"/>
    <property type="match status" value="1"/>
</dbReference>
<sequence>MSALNRMWYEGRWYQWLLLPFTLLFFLLSALRRLLFRLGVKKTITLPVPVIVVGNLSVGGNGKTPLVVALCERLQQAGYKVGVVSRGYGAKTTEFPHQVSANDSAPMVGDEPLLIARRTGVPVVIDPNRPRAAQQLVDQGCTVIISDDGLQHYALGRDVECVVADRRLFGNQQLLPMGPLREGLWRLKTIDFLILNQPGESLESPKISNMPTPFQMSLQPGKLINVQHPQLQRDLVELEQESPITAMAGIGDPSRFFNQLKEMGVRLDHCVALADHHAIGKQDIPDGCVVMTEKDAVKAVAHAHDNCWYQPVDAVLAEDFYTQLIQRIAR</sequence>
<dbReference type="GO" id="GO:0005524">
    <property type="term" value="F:ATP binding"/>
    <property type="evidence" value="ECO:0007669"/>
    <property type="project" value="UniProtKB-UniRule"/>
</dbReference>
<keyword evidence="7 13" id="KW-0808">Transferase</keyword>
<organism evidence="14 15">
    <name type="scientific">Alteromonas alba</name>
    <dbReference type="NCBI Taxonomy" id="2079529"/>
    <lineage>
        <taxon>Bacteria</taxon>
        <taxon>Pseudomonadati</taxon>
        <taxon>Pseudomonadota</taxon>
        <taxon>Gammaproteobacteria</taxon>
        <taxon>Alteromonadales</taxon>
        <taxon>Alteromonadaceae</taxon>
        <taxon>Alteromonas/Salinimonas group</taxon>
        <taxon>Alteromonas</taxon>
    </lineage>
</organism>
<comment type="pathway">
    <text evidence="2 13">Glycolipid biosynthesis; lipid IV(A) biosynthesis; lipid IV(A) from (3R)-3-hydroxytetradecanoyl-[acyl-carrier-protein] and UDP-N-acetyl-alpha-D-glucosamine: step 6/6.</text>
</comment>
<comment type="function">
    <text evidence="1 13">Transfers the gamma-phosphate of ATP to the 4'-position of a tetraacyldisaccharide 1-phosphate intermediate (termed DS-1-P) to form tetraacyldisaccharide 1,4'-bis-phosphate (lipid IVA).</text>
</comment>
<evidence type="ECO:0000256" key="9">
    <source>
        <dbReference type="ARBA" id="ARBA00022777"/>
    </source>
</evidence>
<feature type="binding site" evidence="13">
    <location>
        <begin position="57"/>
        <end position="64"/>
    </location>
    <ligand>
        <name>ATP</name>
        <dbReference type="ChEBI" id="CHEBI:30616"/>
    </ligand>
</feature>
<keyword evidence="8 13" id="KW-0547">Nucleotide-binding</keyword>
<evidence type="ECO:0000313" key="15">
    <source>
        <dbReference type="Proteomes" id="UP000238949"/>
    </source>
</evidence>
<name>A0A2S9V3V8_9ALTE</name>